<dbReference type="PANTHER" id="PTHR13696:SF99">
    <property type="entry name" value="COBYRINIC ACID AC-DIAMIDE SYNTHASE"/>
    <property type="match status" value="1"/>
</dbReference>
<dbReference type="InterPro" id="IPR050678">
    <property type="entry name" value="DNA_Partitioning_ATPase"/>
</dbReference>
<dbReference type="EMBL" id="VSSQ01036085">
    <property type="protein sequence ID" value="MPM88470.1"/>
    <property type="molecule type" value="Genomic_DNA"/>
</dbReference>
<dbReference type="EC" id="3.6.-.-" evidence="2"/>
<dbReference type="PANTHER" id="PTHR13696">
    <property type="entry name" value="P-LOOP CONTAINING NUCLEOSIDE TRIPHOSPHATE HYDROLASE"/>
    <property type="match status" value="1"/>
</dbReference>
<feature type="domain" description="AAA" evidence="1">
    <location>
        <begin position="5"/>
        <end position="184"/>
    </location>
</feature>
<keyword evidence="2" id="KW-0378">Hydrolase</keyword>
<dbReference type="FunFam" id="3.40.50.300:FF:000285">
    <property type="entry name" value="Sporulation initiation inhibitor Soj"/>
    <property type="match status" value="1"/>
</dbReference>
<dbReference type="InterPro" id="IPR027417">
    <property type="entry name" value="P-loop_NTPase"/>
</dbReference>
<evidence type="ECO:0000313" key="2">
    <source>
        <dbReference type="EMBL" id="MPM88470.1"/>
    </source>
</evidence>
<dbReference type="AlphaFoldDB" id="A0A645DG66"/>
<dbReference type="GO" id="GO:0016787">
    <property type="term" value="F:hydrolase activity"/>
    <property type="evidence" value="ECO:0007669"/>
    <property type="project" value="UniProtKB-KW"/>
</dbReference>
<dbReference type="InterPro" id="IPR025669">
    <property type="entry name" value="AAA_dom"/>
</dbReference>
<proteinExistence type="predicted"/>
<accession>A0A645DG66</accession>
<comment type="caution">
    <text evidence="2">The sequence shown here is derived from an EMBL/GenBank/DDBJ whole genome shotgun (WGS) entry which is preliminary data.</text>
</comment>
<protein>
    <submittedName>
        <fullName evidence="2">Sporulation initiation inhibitor protein Soj</fullName>
        <ecNumber evidence="2">3.6.-.-</ecNumber>
    </submittedName>
</protein>
<reference evidence="2" key="1">
    <citation type="submission" date="2019-08" db="EMBL/GenBank/DDBJ databases">
        <authorList>
            <person name="Kucharzyk K."/>
            <person name="Murdoch R.W."/>
            <person name="Higgins S."/>
            <person name="Loffler F."/>
        </authorList>
    </citation>
    <scope>NUCLEOTIDE SEQUENCE</scope>
</reference>
<name>A0A645DG66_9ZZZZ</name>
<dbReference type="Gene3D" id="3.40.50.300">
    <property type="entry name" value="P-loop containing nucleotide triphosphate hydrolases"/>
    <property type="match status" value="1"/>
</dbReference>
<dbReference type="Pfam" id="PF13614">
    <property type="entry name" value="AAA_31"/>
    <property type="match status" value="1"/>
</dbReference>
<dbReference type="CDD" id="cd02042">
    <property type="entry name" value="ParAB_family"/>
    <property type="match status" value="1"/>
</dbReference>
<dbReference type="SUPFAM" id="SSF52540">
    <property type="entry name" value="P-loop containing nucleoside triphosphate hydrolases"/>
    <property type="match status" value="1"/>
</dbReference>
<evidence type="ECO:0000259" key="1">
    <source>
        <dbReference type="Pfam" id="PF13614"/>
    </source>
</evidence>
<sequence>MSQCKVISVCNQKGGVGKTTTTINLGAGLARMDKSVLLIDADAQASMTVALGYKNPDELPVSLANIMQDVMDDNEILPDTALLQHKEGFDLLPSNIDLSGIEIRIVNVMRRESVLKSYVDMQRPNYDYILIDCAPSLGMLTVNALTAADSLIVPAQPHFLSAKGLDLLMGSVGKVKRHINLELRVEGILLTMVDRRTNLANEVIDELRNHYGSHVNVFETEIPHSIRAAESSAAGVSIFEYDKSGKVAAAYENLTKEVTELERQNRSRTSPCR</sequence>
<gene>
    <name evidence="2" type="primary">soj_62</name>
    <name evidence="2" type="ORF">SDC9_135574</name>
</gene>
<organism evidence="2">
    <name type="scientific">bioreactor metagenome</name>
    <dbReference type="NCBI Taxonomy" id="1076179"/>
    <lineage>
        <taxon>unclassified sequences</taxon>
        <taxon>metagenomes</taxon>
        <taxon>ecological metagenomes</taxon>
    </lineage>
</organism>